<protein>
    <recommendedName>
        <fullName evidence="4">Glycogen biosynthesis protein GlgD</fullName>
    </recommendedName>
</protein>
<dbReference type="HOGENOM" id="CLU_209564_0_0_9"/>
<dbReference type="EMBL" id="ACWF01000079">
    <property type="protein sequence ID" value="EHL78338.1"/>
    <property type="molecule type" value="Genomic_DNA"/>
</dbReference>
<feature type="compositionally biased region" description="Basic and acidic residues" evidence="1">
    <location>
        <begin position="21"/>
        <end position="36"/>
    </location>
</feature>
<dbReference type="GeneID" id="87582589"/>
<sequence length="50" mass="5862">MKKRSKRQNPEQKTKNGTNPEHYEIANEYSTIEKTKKQNARNSQPVKSKS</sequence>
<evidence type="ECO:0000256" key="1">
    <source>
        <dbReference type="SAM" id="MobiDB-lite"/>
    </source>
</evidence>
<name>G9QKH4_9BACI</name>
<evidence type="ECO:0008006" key="4">
    <source>
        <dbReference type="Google" id="ProtNLM"/>
    </source>
</evidence>
<reference evidence="2 3" key="1">
    <citation type="submission" date="2011-09" db="EMBL/GenBank/DDBJ databases">
        <title>The Genome Sequence of Bacillus smithii 7_3_47FAA.</title>
        <authorList>
            <consortium name="The Broad Institute Genome Sequencing Platform"/>
            <person name="Earl A."/>
            <person name="Ward D."/>
            <person name="Feldgarden M."/>
            <person name="Gevers D."/>
            <person name="Daigneault M."/>
            <person name="Strauss J."/>
            <person name="Allen-Vercoe E."/>
            <person name="Young S.K."/>
            <person name="Zeng Q."/>
            <person name="Gargeya S."/>
            <person name="Fitzgerald M."/>
            <person name="Haas B."/>
            <person name="Abouelleil A."/>
            <person name="Alvarado L."/>
            <person name="Arachchi H.M."/>
            <person name="Berlin A."/>
            <person name="Brown A."/>
            <person name="Chapman S.B."/>
            <person name="Chen Z."/>
            <person name="Dunbar C."/>
            <person name="Freedman E."/>
            <person name="Gearin G."/>
            <person name="Goldberg J."/>
            <person name="Griggs A."/>
            <person name="Gujja S."/>
            <person name="Heiman D."/>
            <person name="Howarth C."/>
            <person name="Larson L."/>
            <person name="Lui A."/>
            <person name="MacDonald P.J.P."/>
            <person name="Montmayeur A."/>
            <person name="Murphy C."/>
            <person name="Neiman D."/>
            <person name="Pearson M."/>
            <person name="Priest M."/>
            <person name="Roberts A."/>
            <person name="Saif S."/>
            <person name="Shea T."/>
            <person name="Shenoy N."/>
            <person name="Sisk P."/>
            <person name="Stolte C."/>
            <person name="Sykes S."/>
            <person name="Wortman J."/>
            <person name="Nusbaum C."/>
            <person name="Birren B."/>
        </authorList>
    </citation>
    <scope>NUCLEOTIDE SEQUENCE [LARGE SCALE GENOMIC DNA]</scope>
    <source>
        <strain evidence="2 3">7_3_47FAA</strain>
    </source>
</reference>
<dbReference type="Proteomes" id="UP000011747">
    <property type="component" value="Unassembled WGS sequence"/>
</dbReference>
<dbReference type="PATRIC" id="fig|665952.3.peg.1512"/>
<dbReference type="RefSeq" id="WP_003353826.1">
    <property type="nucleotide sequence ID" value="NZ_JH414750.1"/>
</dbReference>
<accession>G9QKH4</accession>
<dbReference type="AlphaFoldDB" id="G9QKH4"/>
<feature type="compositionally biased region" description="Polar residues" evidence="1">
    <location>
        <begin position="40"/>
        <end position="50"/>
    </location>
</feature>
<keyword evidence="3" id="KW-1185">Reference proteome</keyword>
<gene>
    <name evidence="2" type="ORF">HMPREF1015_03237</name>
</gene>
<evidence type="ECO:0000313" key="2">
    <source>
        <dbReference type="EMBL" id="EHL78338.1"/>
    </source>
</evidence>
<comment type="caution">
    <text evidence="2">The sequence shown here is derived from an EMBL/GenBank/DDBJ whole genome shotgun (WGS) entry which is preliminary data.</text>
</comment>
<proteinExistence type="predicted"/>
<evidence type="ECO:0000313" key="3">
    <source>
        <dbReference type="Proteomes" id="UP000011747"/>
    </source>
</evidence>
<organism evidence="2 3">
    <name type="scientific">Bacillus smithii 7_3_47FAA</name>
    <dbReference type="NCBI Taxonomy" id="665952"/>
    <lineage>
        <taxon>Bacteria</taxon>
        <taxon>Bacillati</taxon>
        <taxon>Bacillota</taxon>
        <taxon>Bacilli</taxon>
        <taxon>Bacillales</taxon>
        <taxon>Bacillaceae</taxon>
        <taxon>Bacillus</taxon>
    </lineage>
</organism>
<feature type="region of interest" description="Disordered" evidence="1">
    <location>
        <begin position="1"/>
        <end position="50"/>
    </location>
</feature>